<protein>
    <submittedName>
        <fullName evidence="1">Uncharacterized protein</fullName>
    </submittedName>
</protein>
<evidence type="ECO:0000313" key="1">
    <source>
        <dbReference type="EMBL" id="PVE77021.1"/>
    </source>
</evidence>
<dbReference type="EMBL" id="QDFT01000008">
    <property type="protein sequence ID" value="PVE77021.1"/>
    <property type="molecule type" value="Genomic_DNA"/>
</dbReference>
<dbReference type="Proteomes" id="UP000244649">
    <property type="component" value="Unassembled WGS sequence"/>
</dbReference>
<organism evidence="1 2">
    <name type="scientific">Microbacterium testaceum</name>
    <name type="common">Aureobacterium testaceum</name>
    <name type="synonym">Brevibacterium testaceum</name>
    <dbReference type="NCBI Taxonomy" id="2033"/>
    <lineage>
        <taxon>Bacteria</taxon>
        <taxon>Bacillati</taxon>
        <taxon>Actinomycetota</taxon>
        <taxon>Actinomycetes</taxon>
        <taxon>Micrococcales</taxon>
        <taxon>Microbacteriaceae</taxon>
        <taxon>Microbacterium</taxon>
    </lineage>
</organism>
<dbReference type="RefSeq" id="WP_116536979.1">
    <property type="nucleotide sequence ID" value="NZ_QDFT01000008.1"/>
</dbReference>
<proteinExistence type="predicted"/>
<evidence type="ECO:0000313" key="2">
    <source>
        <dbReference type="Proteomes" id="UP000244649"/>
    </source>
</evidence>
<comment type="caution">
    <text evidence="1">The sequence shown here is derived from an EMBL/GenBank/DDBJ whole genome shotgun (WGS) entry which is preliminary data.</text>
</comment>
<sequence>MVWNIGDVDDSGNEGWVNVGNQSTTNNSNNLAVDLNNVGNVDNTFEETNTSDTTVVDSGNVGSGNTDWDIDGSYNDNSDNSDNSVDAVVTIDSNNTYLDESFEDNSTNAGVRAYNTGFEGFGGFGGGDASIYSQATILDQSVNQNILGGDVTQGFANSAVSASGEGSVAAGGDVSISRSLDASTNFDAEGDININNTTELTSYDNVGNTTDISVDLTDASQDWTIDNSYNDASTNVDLTDSFNDDFSSTESEDWTINADVIWGSGNSEVVDVQLPDDIED</sequence>
<accession>A0A2T7WR24</accession>
<name>A0A2T7WR24_MICTE</name>
<dbReference type="AlphaFoldDB" id="A0A2T7WR24"/>
<reference evidence="1 2" key="1">
    <citation type="submission" date="2018-04" db="EMBL/GenBank/DDBJ databases">
        <authorList>
            <person name="Go L.Y."/>
            <person name="Mitchell J.A."/>
        </authorList>
    </citation>
    <scope>NUCLEOTIDE SEQUENCE [LARGE SCALE GENOMIC DNA]</scope>
    <source>
        <strain evidence="1 2">TPD7010</strain>
    </source>
</reference>
<gene>
    <name evidence="1" type="ORF">DC432_05305</name>
</gene>